<dbReference type="Proteomes" id="UP000800036">
    <property type="component" value="Unassembled WGS sequence"/>
</dbReference>
<feature type="coiled-coil region" evidence="1">
    <location>
        <begin position="247"/>
        <end position="274"/>
    </location>
</feature>
<dbReference type="PANTHER" id="PTHR22761">
    <property type="entry name" value="CHARGED MULTIVESICULAR BODY PROTEIN"/>
    <property type="match status" value="1"/>
</dbReference>
<name>A0A6A5VAS2_9PLEO</name>
<dbReference type="Pfam" id="PF25880">
    <property type="entry name" value="WHD_CHMP7_1st"/>
    <property type="match status" value="1"/>
</dbReference>
<dbReference type="GO" id="GO:0009898">
    <property type="term" value="C:cytoplasmic side of plasma membrane"/>
    <property type="evidence" value="ECO:0007669"/>
    <property type="project" value="TreeGrafter"/>
</dbReference>
<dbReference type="Pfam" id="PF03357">
    <property type="entry name" value="Snf7"/>
    <property type="match status" value="1"/>
</dbReference>
<evidence type="ECO:0000313" key="4">
    <source>
        <dbReference type="Proteomes" id="UP000800036"/>
    </source>
</evidence>
<dbReference type="OrthoDB" id="10250120at2759"/>
<dbReference type="Gene3D" id="6.10.140.1230">
    <property type="match status" value="1"/>
</dbReference>
<dbReference type="GO" id="GO:0006900">
    <property type="term" value="P:vesicle budding from membrane"/>
    <property type="evidence" value="ECO:0007669"/>
    <property type="project" value="TreeGrafter"/>
</dbReference>
<feature type="region of interest" description="Disordered" evidence="2">
    <location>
        <begin position="399"/>
        <end position="484"/>
    </location>
</feature>
<dbReference type="GO" id="GO:0032511">
    <property type="term" value="P:late endosome to vacuole transport via multivesicular body sorting pathway"/>
    <property type="evidence" value="ECO:0007669"/>
    <property type="project" value="TreeGrafter"/>
</dbReference>
<evidence type="ECO:0000313" key="3">
    <source>
        <dbReference type="EMBL" id="KAF1972116.1"/>
    </source>
</evidence>
<evidence type="ECO:0008006" key="5">
    <source>
        <dbReference type="Google" id="ProtNLM"/>
    </source>
</evidence>
<dbReference type="InterPro" id="IPR005024">
    <property type="entry name" value="Snf7_fam"/>
</dbReference>
<evidence type="ECO:0000256" key="2">
    <source>
        <dbReference type="SAM" id="MobiDB-lite"/>
    </source>
</evidence>
<feature type="compositionally biased region" description="Basic and acidic residues" evidence="2">
    <location>
        <begin position="467"/>
        <end position="484"/>
    </location>
</feature>
<sequence length="484" mass="53425">MTELVEYIYTHEEAFKNQNRIASLYSDFRGQRDTNPDGYLANLNAWRKALEHATRAGVVPGSGTTKNLLIIDTSNEFARALQHKQYGLPTCLREVFLDAIKKGAFVPVPDWTTSTQSIYHKSWFTIPKIPTVGGVLSGAWEIGKSSIFGPSTQLPAGSFVVVANVEAVAEAILNDYRSQPHTSTADRIFSKTAFWKRFGDAPSTGVAITARDLDVLLVHMSRDKQVLSVSGNTIKFKAETEDQPSPVVQEDEAIAELHDAIETAKKRLVLLQANATKFGLAAKEAVQIKQIVRAKTCLRRKKMAETSLEHYTNLSLQLEESYSKLQQAADQVGIIEAMKAGAEAMATLNLKVGGVEGVQKVVDAVNEEMATTDEITNIINESADPVDEEEIDDELAEMERTEKEKKEREDAARAAERLAELPEAKKARIEEGHEAAKATESPADARQEREGEDLETDEIASQLSTVDIREPQEKKSEERVPMAA</sequence>
<proteinExistence type="predicted"/>
<feature type="compositionally biased region" description="Basic and acidic residues" evidence="2">
    <location>
        <begin position="399"/>
        <end position="449"/>
    </location>
</feature>
<protein>
    <recommendedName>
        <fullName evidence="5">Snf7-domain-containing protein</fullName>
    </recommendedName>
</protein>
<accession>A0A6A5VAS2</accession>
<dbReference type="PANTHER" id="PTHR22761:SF18">
    <property type="entry name" value="SORTING PROTEIN SNF7 FAMILY PROTEIN, PUTATIVE (AFU_ORTHOLOGUE AFUA_2G16692)-RELATED"/>
    <property type="match status" value="1"/>
</dbReference>
<dbReference type="AlphaFoldDB" id="A0A6A5VAS2"/>
<keyword evidence="1" id="KW-0175">Coiled coil</keyword>
<dbReference type="EMBL" id="ML976689">
    <property type="protein sequence ID" value="KAF1972116.1"/>
    <property type="molecule type" value="Genomic_DNA"/>
</dbReference>
<reference evidence="3" key="1">
    <citation type="journal article" date="2020" name="Stud. Mycol.">
        <title>101 Dothideomycetes genomes: a test case for predicting lifestyles and emergence of pathogens.</title>
        <authorList>
            <person name="Haridas S."/>
            <person name="Albert R."/>
            <person name="Binder M."/>
            <person name="Bloem J."/>
            <person name="Labutti K."/>
            <person name="Salamov A."/>
            <person name="Andreopoulos B."/>
            <person name="Baker S."/>
            <person name="Barry K."/>
            <person name="Bills G."/>
            <person name="Bluhm B."/>
            <person name="Cannon C."/>
            <person name="Castanera R."/>
            <person name="Culley D."/>
            <person name="Daum C."/>
            <person name="Ezra D."/>
            <person name="Gonzalez J."/>
            <person name="Henrissat B."/>
            <person name="Kuo A."/>
            <person name="Liang C."/>
            <person name="Lipzen A."/>
            <person name="Lutzoni F."/>
            <person name="Magnuson J."/>
            <person name="Mondo S."/>
            <person name="Nolan M."/>
            <person name="Ohm R."/>
            <person name="Pangilinan J."/>
            <person name="Park H.-J."/>
            <person name="Ramirez L."/>
            <person name="Alfaro M."/>
            <person name="Sun H."/>
            <person name="Tritt A."/>
            <person name="Yoshinaga Y."/>
            <person name="Zwiers L.-H."/>
            <person name="Turgeon B."/>
            <person name="Goodwin S."/>
            <person name="Spatafora J."/>
            <person name="Crous P."/>
            <person name="Grigoriev I."/>
        </authorList>
    </citation>
    <scope>NUCLEOTIDE SEQUENCE</scope>
    <source>
        <strain evidence="3">CBS 107.79</strain>
    </source>
</reference>
<keyword evidence="4" id="KW-1185">Reference proteome</keyword>
<dbReference type="GO" id="GO:0005771">
    <property type="term" value="C:multivesicular body"/>
    <property type="evidence" value="ECO:0007669"/>
    <property type="project" value="TreeGrafter"/>
</dbReference>
<gene>
    <name evidence="3" type="ORF">BU23DRAFT_555366</name>
</gene>
<dbReference type="GO" id="GO:0000815">
    <property type="term" value="C:ESCRT III complex"/>
    <property type="evidence" value="ECO:0007669"/>
    <property type="project" value="TreeGrafter"/>
</dbReference>
<evidence type="ECO:0000256" key="1">
    <source>
        <dbReference type="SAM" id="Coils"/>
    </source>
</evidence>
<organism evidence="3 4">
    <name type="scientific">Bimuria novae-zelandiae CBS 107.79</name>
    <dbReference type="NCBI Taxonomy" id="1447943"/>
    <lineage>
        <taxon>Eukaryota</taxon>
        <taxon>Fungi</taxon>
        <taxon>Dikarya</taxon>
        <taxon>Ascomycota</taxon>
        <taxon>Pezizomycotina</taxon>
        <taxon>Dothideomycetes</taxon>
        <taxon>Pleosporomycetidae</taxon>
        <taxon>Pleosporales</taxon>
        <taxon>Massarineae</taxon>
        <taxon>Didymosphaeriaceae</taxon>
        <taxon>Bimuria</taxon>
    </lineage>
</organism>